<accession>A0A375I3E3</accession>
<dbReference type="GO" id="GO:0005524">
    <property type="term" value="F:ATP binding"/>
    <property type="evidence" value="ECO:0007669"/>
    <property type="project" value="UniProtKB-KW"/>
</dbReference>
<evidence type="ECO:0000256" key="6">
    <source>
        <dbReference type="ARBA" id="ARBA00023136"/>
    </source>
</evidence>
<dbReference type="PANTHER" id="PTHR42788">
    <property type="entry name" value="TAURINE IMPORT ATP-BINDING PROTEIN-RELATED"/>
    <property type="match status" value="1"/>
</dbReference>
<dbReference type="AlphaFoldDB" id="A0A375I3E3"/>
<name>A0A375I3E3_9ACTN</name>
<dbReference type="PROSITE" id="PS50893">
    <property type="entry name" value="ABC_TRANSPORTER_2"/>
    <property type="match status" value="1"/>
</dbReference>
<dbReference type="PANTHER" id="PTHR42788:SF17">
    <property type="entry name" value="ALIPHATIC SULFONATES IMPORT ATP-BINDING PROTEIN SSUB"/>
    <property type="match status" value="1"/>
</dbReference>
<dbReference type="InterPro" id="IPR003593">
    <property type="entry name" value="AAA+_ATPase"/>
</dbReference>
<dbReference type="Proteomes" id="UP000265962">
    <property type="component" value="Unassembled WGS sequence"/>
</dbReference>
<dbReference type="CDD" id="cd03293">
    <property type="entry name" value="ABC_NrtD_SsuB_transporters"/>
    <property type="match status" value="1"/>
</dbReference>
<evidence type="ECO:0000256" key="3">
    <source>
        <dbReference type="ARBA" id="ARBA00022741"/>
    </source>
</evidence>
<evidence type="ECO:0000256" key="5">
    <source>
        <dbReference type="ARBA" id="ARBA00022967"/>
    </source>
</evidence>
<keyword evidence="2" id="KW-1003">Cell membrane</keyword>
<dbReference type="GO" id="GO:0016887">
    <property type="term" value="F:ATP hydrolysis activity"/>
    <property type="evidence" value="ECO:0007669"/>
    <property type="project" value="InterPro"/>
</dbReference>
<evidence type="ECO:0000313" key="9">
    <source>
        <dbReference type="Proteomes" id="UP000265962"/>
    </source>
</evidence>
<dbReference type="EC" id="3.6.1.3" evidence="8"/>
<dbReference type="Pfam" id="PF00005">
    <property type="entry name" value="ABC_tran"/>
    <property type="match status" value="1"/>
</dbReference>
<dbReference type="InterPro" id="IPR017871">
    <property type="entry name" value="ABC_transporter-like_CS"/>
</dbReference>
<dbReference type="PROSITE" id="PS00211">
    <property type="entry name" value="ABC_TRANSPORTER_1"/>
    <property type="match status" value="1"/>
</dbReference>
<keyword evidence="6" id="KW-0472">Membrane</keyword>
<evidence type="ECO:0000256" key="4">
    <source>
        <dbReference type="ARBA" id="ARBA00022840"/>
    </source>
</evidence>
<dbReference type="SMART" id="SM00382">
    <property type="entry name" value="AAA"/>
    <property type="match status" value="1"/>
</dbReference>
<dbReference type="EMBL" id="OMOH01000005">
    <property type="protein sequence ID" value="SPF68570.1"/>
    <property type="molecule type" value="Genomic_DNA"/>
</dbReference>
<keyword evidence="8" id="KW-0378">Hydrolase</keyword>
<sequence length="267" mass="28847">MVNTITGQNPAGRGGATVGGSAVDALHVVHAFVSHRKPLPVLDDVSVSVEPGQFVSLIGPSGCGKSTLLRLIAGLDTPIRGEIYADGHRVDGPDPSRGVVFQDPTLLPWLTVEQNIGLGPQVRGAADRKDEQERVEEMIEMVGLGGFRTAYPSELSGGMAQRAALARALANRPRILLLDEPLGKLDALTRSVLQREIADLWQAQGFTGIMVTHDVEEALLLSDRVVIFSPRPARVIADLPVELDRPRAQDDPAFRDLRRRILDLLGQ</sequence>
<evidence type="ECO:0000313" key="8">
    <source>
        <dbReference type="EMBL" id="SPF68570.1"/>
    </source>
</evidence>
<proteinExistence type="predicted"/>
<reference evidence="9" key="1">
    <citation type="submission" date="2018-02" db="EMBL/GenBank/DDBJ databases">
        <authorList>
            <person name="Hornung B."/>
        </authorList>
    </citation>
    <scope>NUCLEOTIDE SEQUENCE [LARGE SCALE GENOMIC DNA]</scope>
</reference>
<dbReference type="OrthoDB" id="8773773at2"/>
<dbReference type="InterPro" id="IPR027417">
    <property type="entry name" value="P-loop_NTPase"/>
</dbReference>
<evidence type="ECO:0000256" key="1">
    <source>
        <dbReference type="ARBA" id="ARBA00022448"/>
    </source>
</evidence>
<dbReference type="InterPro" id="IPR050166">
    <property type="entry name" value="ABC_transporter_ATP-bind"/>
</dbReference>
<keyword evidence="5" id="KW-1278">Translocase</keyword>
<dbReference type="Gene3D" id="3.40.50.300">
    <property type="entry name" value="P-loop containing nucleotide triphosphate hydrolases"/>
    <property type="match status" value="1"/>
</dbReference>
<protein>
    <submittedName>
        <fullName evidence="8">Adenosinetriphosphatase</fullName>
        <ecNumber evidence="8">3.6.1.3</ecNumber>
    </submittedName>
</protein>
<keyword evidence="1" id="KW-0813">Transport</keyword>
<dbReference type="SUPFAM" id="SSF52540">
    <property type="entry name" value="P-loop containing nucleoside triphosphate hydrolases"/>
    <property type="match status" value="1"/>
</dbReference>
<feature type="domain" description="ABC transporter" evidence="7">
    <location>
        <begin position="26"/>
        <end position="255"/>
    </location>
</feature>
<evidence type="ECO:0000259" key="7">
    <source>
        <dbReference type="PROSITE" id="PS50893"/>
    </source>
</evidence>
<keyword evidence="4" id="KW-0067">ATP-binding</keyword>
<dbReference type="RefSeq" id="WP_119715721.1">
    <property type="nucleotide sequence ID" value="NZ_OMOH01000005.1"/>
</dbReference>
<gene>
    <name evidence="8" type="ORF">PROPJV5_1552</name>
</gene>
<organism evidence="8 9">
    <name type="scientific">Propionibacterium ruminifibrarum</name>
    <dbReference type="NCBI Taxonomy" id="1962131"/>
    <lineage>
        <taxon>Bacteria</taxon>
        <taxon>Bacillati</taxon>
        <taxon>Actinomycetota</taxon>
        <taxon>Actinomycetes</taxon>
        <taxon>Propionibacteriales</taxon>
        <taxon>Propionibacteriaceae</taxon>
        <taxon>Propionibacterium</taxon>
    </lineage>
</organism>
<keyword evidence="3" id="KW-0547">Nucleotide-binding</keyword>
<keyword evidence="9" id="KW-1185">Reference proteome</keyword>
<evidence type="ECO:0000256" key="2">
    <source>
        <dbReference type="ARBA" id="ARBA00022475"/>
    </source>
</evidence>
<dbReference type="InterPro" id="IPR003439">
    <property type="entry name" value="ABC_transporter-like_ATP-bd"/>
</dbReference>